<evidence type="ECO:0000313" key="11">
    <source>
        <dbReference type="EMBL" id="MBW4547935.1"/>
    </source>
</evidence>
<dbReference type="InterPro" id="IPR013767">
    <property type="entry name" value="PAS_fold"/>
</dbReference>
<dbReference type="PRINTS" id="PR00344">
    <property type="entry name" value="BCTRLSENSOR"/>
</dbReference>
<keyword evidence="4" id="KW-0808">Transferase</keyword>
<keyword evidence="6" id="KW-0175">Coiled coil</keyword>
<dbReference type="GO" id="GO:0006355">
    <property type="term" value="P:regulation of DNA-templated transcription"/>
    <property type="evidence" value="ECO:0007669"/>
    <property type="project" value="InterPro"/>
</dbReference>
<evidence type="ECO:0000256" key="3">
    <source>
        <dbReference type="ARBA" id="ARBA00022553"/>
    </source>
</evidence>
<dbReference type="PROSITE" id="PS50109">
    <property type="entry name" value="HIS_KIN"/>
    <property type="match status" value="1"/>
</dbReference>
<comment type="caution">
    <text evidence="11">The sequence shown here is derived from an EMBL/GenBank/DDBJ whole genome shotgun (WGS) entry which is preliminary data.</text>
</comment>
<feature type="domain" description="PAC" evidence="10">
    <location>
        <begin position="1605"/>
        <end position="1657"/>
    </location>
</feature>
<evidence type="ECO:0000313" key="12">
    <source>
        <dbReference type="Proteomes" id="UP000753908"/>
    </source>
</evidence>
<evidence type="ECO:0000259" key="7">
    <source>
        <dbReference type="PROSITE" id="PS50011"/>
    </source>
</evidence>
<keyword evidence="5" id="KW-0902">Two-component regulatory system</keyword>
<organism evidence="11 12">
    <name type="scientific">Symplocastrum torsivum CPER-KK1</name>
    <dbReference type="NCBI Taxonomy" id="450513"/>
    <lineage>
        <taxon>Bacteria</taxon>
        <taxon>Bacillati</taxon>
        <taxon>Cyanobacteriota</taxon>
        <taxon>Cyanophyceae</taxon>
        <taxon>Oscillatoriophycideae</taxon>
        <taxon>Oscillatoriales</taxon>
        <taxon>Microcoleaceae</taxon>
        <taxon>Symplocastrum</taxon>
    </lineage>
</organism>
<dbReference type="InterPro" id="IPR036890">
    <property type="entry name" value="HATPase_C_sf"/>
</dbReference>
<dbReference type="InterPro" id="IPR036097">
    <property type="entry name" value="HisK_dim/P_sf"/>
</dbReference>
<dbReference type="SUPFAM" id="SSF56112">
    <property type="entry name" value="Protein kinase-like (PK-like)"/>
    <property type="match status" value="1"/>
</dbReference>
<dbReference type="SUPFAM" id="SSF55781">
    <property type="entry name" value="GAF domain-like"/>
    <property type="match status" value="1"/>
</dbReference>
<dbReference type="InterPro" id="IPR041664">
    <property type="entry name" value="AAA_16"/>
</dbReference>
<evidence type="ECO:0000256" key="2">
    <source>
        <dbReference type="ARBA" id="ARBA00012438"/>
    </source>
</evidence>
<evidence type="ECO:0000256" key="6">
    <source>
        <dbReference type="SAM" id="Coils"/>
    </source>
</evidence>
<dbReference type="CDD" id="cd00082">
    <property type="entry name" value="HisKA"/>
    <property type="match status" value="1"/>
</dbReference>
<dbReference type="SUPFAM" id="SSF55874">
    <property type="entry name" value="ATPase domain of HSP90 chaperone/DNA topoisomerase II/histidine kinase"/>
    <property type="match status" value="1"/>
</dbReference>
<keyword evidence="4" id="KW-0418">Kinase</keyword>
<dbReference type="Gene3D" id="3.30.565.10">
    <property type="entry name" value="Histidine kinase-like ATPase, C-terminal domain"/>
    <property type="match status" value="1"/>
</dbReference>
<dbReference type="Gene3D" id="3.40.50.300">
    <property type="entry name" value="P-loop containing nucleotide triphosphate hydrolases"/>
    <property type="match status" value="1"/>
</dbReference>
<dbReference type="InterPro" id="IPR003594">
    <property type="entry name" value="HATPase_dom"/>
</dbReference>
<dbReference type="InterPro" id="IPR029016">
    <property type="entry name" value="GAF-like_dom_sf"/>
</dbReference>
<accession>A0A951UC78</accession>
<dbReference type="Pfam" id="PF00069">
    <property type="entry name" value="Pkinase"/>
    <property type="match status" value="1"/>
</dbReference>
<dbReference type="Pfam" id="PF00989">
    <property type="entry name" value="PAS"/>
    <property type="match status" value="1"/>
</dbReference>
<dbReference type="InterPro" id="IPR035965">
    <property type="entry name" value="PAS-like_dom_sf"/>
</dbReference>
<dbReference type="SUPFAM" id="SSF55785">
    <property type="entry name" value="PYP-like sensor domain (PAS domain)"/>
    <property type="match status" value="1"/>
</dbReference>
<proteinExistence type="predicted"/>
<dbReference type="InterPro" id="IPR005467">
    <property type="entry name" value="His_kinase_dom"/>
</dbReference>
<dbReference type="CDD" id="cd00130">
    <property type="entry name" value="PAS"/>
    <property type="match status" value="1"/>
</dbReference>
<keyword evidence="3" id="KW-0597">Phosphoprotein</keyword>
<evidence type="ECO:0000259" key="8">
    <source>
        <dbReference type="PROSITE" id="PS50109"/>
    </source>
</evidence>
<sequence length="2011" mass="225360">MISLPGYQILVQIYESANSLVYRGIREQDNKAVILKVLKEDYPTPNELTLYGQEYEITHNLNLEGVVKAYDLEPYQRTLVIILEDFGASSLKQLMNERVGTRPVISLPKFLNIAIKIAEILGDIHSSNIIHKDINPSNIVFNPETGQIKIIDFGISTQLNRENTTLKNPNVLEGTLAYMSPEQTGRMNRSLDYRTDFYSLGVTFYELLVGQLPFETSDELELVHCHIAKQPVPPHLLRAEDREIPQAVSDIVMKLIAKTAEERYQSAWGIKADLEKCLTQLQTTGKIEPFPLGTQDISDKFQIPQKLYGRKQEIDRLITAFERVISDKSELMLVSGYSGIGKSALVQELYKPITEKRGYFISGKFDQYQRNIPYSAIVSAFQELVKQLLTESEAQLNTWREKLLAALGINNQVIIDVIPEVELILGKQPAVPELGSTEAQNRFNLVFQNFIQVFTHSGHPLAIFLDDLQWADGASLKLMQLLMNTSQPGLFLIGAYRDNEVSAAHPLMLTIEEIAKTGAIVEGIFLAPLDLPTIIELIIDTLNCSEERAKPLAELVLFKTGGNPFFMNEFLKSLYTEKLLEFNSPQSLLSIPPVGKEGSQGGWQWDLEQIQAQGFTDNVVELMTLKIQKLPANTQKMLKLAACMGNQFDLKMLAASCQKSLRETVNELYAAVAETLVMPLGNRGDLELALIQEESPNIQLPTTPFQLPDYKFIHDRIQQAAYSLISEQDKPIIHWEIGQLLLQNTLSEQRDEKIFDIVNQLNFGIDFISNQHQRDDVAQLNLIAGKKAKASAAYEPAFNYLQSGMRLLGEKGWQTQYDLTLGLYVEASEAAYLSGDFEQMERFVQIVRNQAKTVLDKAQVIEVKILALIAQTKLEQAVATGVEILRQLGVRLPQLPNKLNVLMGLLETKSVLAGKRISDLANLRQMSDPYKLAALRILSKIVSPAFIAAPTLLPLIAFKQVILSVKHGNCSESVYAYAIYGLILCGVVGDIESAYEFGQLALRLVERLNAKEFKTKALFVSVGFIGSWKIPVKETLPPLLEAYKSGLETGDLEYAAYAVLVYSFNAYLSGKNLLEIESQMAAYSEVMVQLKQEQSLNMHQPFHQAVLNLLDRAANPYCLIGDACDEETFLPLLIQANARTSLCYVYLNKLILCYLFEQYPEALLNAAQNEQYLDGATGTFTVSCCYFYDSLTRLALYISAPKSEQKHHNRKVIANQKKMKKWAHHAPMNQLHRYNLVEAERCRVIGKDALVMDYYDKAIALAKKSEYIHEAALAYELAGKFYLSKGKELSARAYMQEARYCYQLWGATAKVKDLEGRYPQLLATTVLGIKDAKTTTRLTTTGSGSSLDIATVMKASQAISGEIMLDKLLSSLMKILIENAGAQKGYLILESQGKLLIEAEGAIDSDRITVLQSIPVENSQSIPLLLINYVARTHESVVLNDATHEGNFTFDPYIKEHQPKSILCVPLINQGKLTSIVYLENNLTTQAFTSNRLEVLKLLSSQAAISIENAKLYREVLDREKELRESERRLTQLLEAMPVGVFVADAKGKAYYVNSQAEQLLGKGVIDNTNPEQLPEAYQLYLAGSGQIYPKQRNPVFCALQGESVNIDDMEVHQPDKIIPIEVWGTPIYDEDRNVAYAIAAFTDITERKQAEKLIAEYNHTLEIQVAERTQELKNTLNHLQATQEELIQSEKMAALGQLIAGVAHEINTPLGVIHASVENIADFFTEQLEQLPKFLQQLSPERQQDFFTLLHNATQQENSLSTREKRQLKRGLTRQLEEQAIKNADGIASILVALGIYEEIEPLLPLLKDPESQILLDTAYQLASVQKSTKNLSTATSRAAKVVFALKSYARYDPTGEKVKANITDGIETVLTLYQNQLKQGLDVIKNYQSSPSILCYADELHQVWTNLIHNALQAMDNRGTLRIDVTQHKESILVSITDSGKGIPSEIKQKIFEPFFTTKRLGEGSGLGLYIIKKIIDKHQGTIEVESMPGKTTFTLSLPINVTEERPNV</sequence>
<evidence type="ECO:0000256" key="4">
    <source>
        <dbReference type="ARBA" id="ARBA00022777"/>
    </source>
</evidence>
<dbReference type="SUPFAM" id="SSF52540">
    <property type="entry name" value="P-loop containing nucleoside triphosphate hydrolases"/>
    <property type="match status" value="1"/>
</dbReference>
<dbReference type="PROSITE" id="PS50011">
    <property type="entry name" value="PROTEIN_KINASE_DOM"/>
    <property type="match status" value="1"/>
</dbReference>
<dbReference type="PANTHER" id="PTHR43642">
    <property type="entry name" value="HYBRID SIGNAL TRANSDUCTION HISTIDINE KINASE G"/>
    <property type="match status" value="1"/>
</dbReference>
<dbReference type="EC" id="2.7.13.3" evidence="2"/>
<dbReference type="Proteomes" id="UP000753908">
    <property type="component" value="Unassembled WGS sequence"/>
</dbReference>
<feature type="domain" description="Histidine kinase" evidence="8">
    <location>
        <begin position="1803"/>
        <end position="2004"/>
    </location>
</feature>
<evidence type="ECO:0000256" key="5">
    <source>
        <dbReference type="ARBA" id="ARBA00023012"/>
    </source>
</evidence>
<dbReference type="GO" id="GO:0000155">
    <property type="term" value="F:phosphorelay sensor kinase activity"/>
    <property type="evidence" value="ECO:0007669"/>
    <property type="project" value="InterPro"/>
</dbReference>
<dbReference type="SMART" id="SM00065">
    <property type="entry name" value="GAF"/>
    <property type="match status" value="1"/>
</dbReference>
<dbReference type="InterPro" id="IPR000700">
    <property type="entry name" value="PAS-assoc_C"/>
</dbReference>
<dbReference type="InterPro" id="IPR004358">
    <property type="entry name" value="Sig_transdc_His_kin-like_C"/>
</dbReference>
<dbReference type="SUPFAM" id="SSF47384">
    <property type="entry name" value="Homodimeric domain of signal transducing histidine kinase"/>
    <property type="match status" value="1"/>
</dbReference>
<dbReference type="Pfam" id="PF02518">
    <property type="entry name" value="HATPase_c"/>
    <property type="match status" value="1"/>
</dbReference>
<dbReference type="SMART" id="SM00387">
    <property type="entry name" value="HATPase_c"/>
    <property type="match status" value="1"/>
</dbReference>
<name>A0A951UC78_9CYAN</name>
<evidence type="ECO:0000259" key="10">
    <source>
        <dbReference type="PROSITE" id="PS50113"/>
    </source>
</evidence>
<dbReference type="EMBL" id="JAHHIF010000051">
    <property type="protein sequence ID" value="MBW4547935.1"/>
    <property type="molecule type" value="Genomic_DNA"/>
</dbReference>
<dbReference type="Gene3D" id="3.30.450.40">
    <property type="match status" value="1"/>
</dbReference>
<evidence type="ECO:0000256" key="1">
    <source>
        <dbReference type="ARBA" id="ARBA00000085"/>
    </source>
</evidence>
<dbReference type="InterPro" id="IPR011009">
    <property type="entry name" value="Kinase-like_dom_sf"/>
</dbReference>
<dbReference type="InterPro" id="IPR027417">
    <property type="entry name" value="P-loop_NTPase"/>
</dbReference>
<gene>
    <name evidence="11" type="ORF">KME25_26360</name>
</gene>
<reference evidence="11" key="1">
    <citation type="submission" date="2021-05" db="EMBL/GenBank/DDBJ databases">
        <authorList>
            <person name="Pietrasiak N."/>
            <person name="Ward R."/>
            <person name="Stajich J.E."/>
            <person name="Kurbessoian T."/>
        </authorList>
    </citation>
    <scope>NUCLEOTIDE SEQUENCE</scope>
    <source>
        <strain evidence="11">CPER-KK1</strain>
    </source>
</reference>
<comment type="catalytic activity">
    <reaction evidence="1">
        <text>ATP + protein L-histidine = ADP + protein N-phospho-L-histidine.</text>
        <dbReference type="EC" id="2.7.13.3"/>
    </reaction>
</comment>
<dbReference type="Gene3D" id="1.10.510.10">
    <property type="entry name" value="Transferase(Phosphotransferase) domain 1"/>
    <property type="match status" value="1"/>
</dbReference>
<dbReference type="Gene3D" id="1.10.287.130">
    <property type="match status" value="1"/>
</dbReference>
<dbReference type="CDD" id="cd14014">
    <property type="entry name" value="STKc_PknB_like"/>
    <property type="match status" value="1"/>
</dbReference>
<dbReference type="GO" id="GO:0005524">
    <property type="term" value="F:ATP binding"/>
    <property type="evidence" value="ECO:0007669"/>
    <property type="project" value="InterPro"/>
</dbReference>
<feature type="coiled-coil region" evidence="6">
    <location>
        <begin position="1509"/>
        <end position="1536"/>
    </location>
</feature>
<dbReference type="InterPro" id="IPR000719">
    <property type="entry name" value="Prot_kinase_dom"/>
</dbReference>
<dbReference type="Gene3D" id="3.30.450.20">
    <property type="entry name" value="PAS domain"/>
    <property type="match status" value="1"/>
</dbReference>
<reference evidence="11" key="2">
    <citation type="journal article" date="2022" name="Microbiol. Resour. Announc.">
        <title>Metagenome Sequencing to Explore Phylogenomics of Terrestrial Cyanobacteria.</title>
        <authorList>
            <person name="Ward R.D."/>
            <person name="Stajich J.E."/>
            <person name="Johansen J.R."/>
            <person name="Huntemann M."/>
            <person name="Clum A."/>
            <person name="Foster B."/>
            <person name="Foster B."/>
            <person name="Roux S."/>
            <person name="Palaniappan K."/>
            <person name="Varghese N."/>
            <person name="Mukherjee S."/>
            <person name="Reddy T.B.K."/>
            <person name="Daum C."/>
            <person name="Copeland A."/>
            <person name="Chen I.A."/>
            <person name="Ivanova N.N."/>
            <person name="Kyrpides N.C."/>
            <person name="Shapiro N."/>
            <person name="Eloe-Fadrosh E.A."/>
            <person name="Pietrasiak N."/>
        </authorList>
    </citation>
    <scope>NUCLEOTIDE SEQUENCE</scope>
    <source>
        <strain evidence="11">CPER-KK1</strain>
    </source>
</reference>
<dbReference type="InterPro" id="IPR053159">
    <property type="entry name" value="Hybrid_Histidine_Kinase"/>
</dbReference>
<dbReference type="Pfam" id="PF13191">
    <property type="entry name" value="AAA_16"/>
    <property type="match status" value="1"/>
</dbReference>
<evidence type="ECO:0000259" key="9">
    <source>
        <dbReference type="PROSITE" id="PS50112"/>
    </source>
</evidence>
<dbReference type="InterPro" id="IPR000014">
    <property type="entry name" value="PAS"/>
</dbReference>
<protein>
    <recommendedName>
        <fullName evidence="2">histidine kinase</fullName>
        <ecNumber evidence="2">2.7.13.3</ecNumber>
    </recommendedName>
</protein>
<feature type="domain" description="PAS" evidence="9">
    <location>
        <begin position="1526"/>
        <end position="1562"/>
    </location>
</feature>
<dbReference type="PROSITE" id="PS50113">
    <property type="entry name" value="PAC"/>
    <property type="match status" value="1"/>
</dbReference>
<feature type="domain" description="Protein kinase" evidence="7">
    <location>
        <begin position="7"/>
        <end position="278"/>
    </location>
</feature>
<dbReference type="PANTHER" id="PTHR43642:SF1">
    <property type="entry name" value="HYBRID SIGNAL TRANSDUCTION HISTIDINE KINASE G"/>
    <property type="match status" value="1"/>
</dbReference>
<dbReference type="Pfam" id="PF01590">
    <property type="entry name" value="GAF"/>
    <property type="match status" value="1"/>
</dbReference>
<dbReference type="PROSITE" id="PS50112">
    <property type="entry name" value="PAS"/>
    <property type="match status" value="1"/>
</dbReference>
<dbReference type="InterPro" id="IPR003018">
    <property type="entry name" value="GAF"/>
</dbReference>
<dbReference type="InterPro" id="IPR003661">
    <property type="entry name" value="HisK_dim/P_dom"/>
</dbReference>